<evidence type="ECO:0000256" key="3">
    <source>
        <dbReference type="ARBA" id="ARBA00022723"/>
    </source>
</evidence>
<dbReference type="GO" id="GO:0016788">
    <property type="term" value="F:hydrolase activity, acting on ester bonds"/>
    <property type="evidence" value="ECO:0007669"/>
    <property type="project" value="InterPro"/>
</dbReference>
<evidence type="ECO:0000256" key="5">
    <source>
        <dbReference type="ARBA" id="ARBA00022801"/>
    </source>
</evidence>
<evidence type="ECO:0000256" key="7">
    <source>
        <dbReference type="ARBA" id="ARBA00023180"/>
    </source>
</evidence>
<evidence type="ECO:0000313" key="9">
    <source>
        <dbReference type="Proteomes" id="UP000013776"/>
    </source>
</evidence>
<gene>
    <name evidence="8" type="ORF">TAPDE_002863</name>
</gene>
<accession>R4XE60</accession>
<dbReference type="InterPro" id="IPR003154">
    <property type="entry name" value="S1/P1nuclease"/>
</dbReference>
<dbReference type="GO" id="GO:0003676">
    <property type="term" value="F:nucleic acid binding"/>
    <property type="evidence" value="ECO:0007669"/>
    <property type="project" value="InterPro"/>
</dbReference>
<name>R4XE60_TAPDE</name>
<keyword evidence="9" id="KW-1185">Reference proteome</keyword>
<evidence type="ECO:0000313" key="8">
    <source>
        <dbReference type="EMBL" id="CCG82730.1"/>
    </source>
</evidence>
<keyword evidence="4" id="KW-0255">Endonuclease</keyword>
<proteinExistence type="inferred from homology"/>
<dbReference type="InterPro" id="IPR008947">
    <property type="entry name" value="PLipase_C/P1_nuclease_dom_sf"/>
</dbReference>
<evidence type="ECO:0000256" key="4">
    <source>
        <dbReference type="ARBA" id="ARBA00022759"/>
    </source>
</evidence>
<dbReference type="Pfam" id="PF02265">
    <property type="entry name" value="S1-P1_nuclease"/>
    <property type="match status" value="1"/>
</dbReference>
<comment type="similarity">
    <text evidence="1">Belongs to the nuclease type I family.</text>
</comment>
<keyword evidence="6" id="KW-1015">Disulfide bond</keyword>
<evidence type="ECO:0000256" key="2">
    <source>
        <dbReference type="ARBA" id="ARBA00022722"/>
    </source>
</evidence>
<organism evidence="8 9">
    <name type="scientific">Taphrina deformans (strain PYCC 5710 / ATCC 11124 / CBS 356.35 / IMI 108563 / JCM 9778 / NBRC 8474)</name>
    <name type="common">Peach leaf curl fungus</name>
    <name type="synonym">Lalaria deformans</name>
    <dbReference type="NCBI Taxonomy" id="1097556"/>
    <lineage>
        <taxon>Eukaryota</taxon>
        <taxon>Fungi</taxon>
        <taxon>Dikarya</taxon>
        <taxon>Ascomycota</taxon>
        <taxon>Taphrinomycotina</taxon>
        <taxon>Taphrinomycetes</taxon>
        <taxon>Taphrinales</taxon>
        <taxon>Taphrinaceae</taxon>
        <taxon>Taphrina</taxon>
    </lineage>
</organism>
<dbReference type="AlphaFoldDB" id="R4XE60"/>
<dbReference type="GO" id="GO:0046872">
    <property type="term" value="F:metal ion binding"/>
    <property type="evidence" value="ECO:0007669"/>
    <property type="project" value="UniProtKB-KW"/>
</dbReference>
<protein>
    <submittedName>
        <fullName evidence="8">Uncharacterized protein</fullName>
    </submittedName>
</protein>
<dbReference type="Gene3D" id="1.10.575.10">
    <property type="entry name" value="P1 Nuclease"/>
    <property type="match status" value="1"/>
</dbReference>
<keyword evidence="5" id="KW-0378">Hydrolase</keyword>
<dbReference type="EMBL" id="CAHR02000097">
    <property type="protein sequence ID" value="CCG82730.1"/>
    <property type="molecule type" value="Genomic_DNA"/>
</dbReference>
<sequence length="189" mass="21732">MHQPLHLSGKARGGNDVYVHFDGYKTNLHKVWDGLGLMKRMKAVSKDRNQHGLAREESLLVIDGQDGEGEYGISEEDSVHELMSGYHWYINGLMQGEYFGSLSRKWTMCPHSSVEPRFGCPEDWAKEIARLNCEYTWLDVVENGTLGEEYWRRIEDDMIFEILVMKAATRLAAVLNSVAEYRDEHHLAL</sequence>
<dbReference type="OrthoDB" id="441446at2759"/>
<evidence type="ECO:0000256" key="1">
    <source>
        <dbReference type="ARBA" id="ARBA00009547"/>
    </source>
</evidence>
<dbReference type="PANTHER" id="PTHR33146">
    <property type="entry name" value="ENDONUCLEASE 4"/>
    <property type="match status" value="1"/>
</dbReference>
<dbReference type="Proteomes" id="UP000013776">
    <property type="component" value="Unassembled WGS sequence"/>
</dbReference>
<keyword evidence="3" id="KW-0479">Metal-binding</keyword>
<dbReference type="VEuPathDB" id="FungiDB:TAPDE_002863"/>
<dbReference type="PANTHER" id="PTHR33146:SF26">
    <property type="entry name" value="ENDONUCLEASE 4"/>
    <property type="match status" value="1"/>
</dbReference>
<dbReference type="GO" id="GO:0006308">
    <property type="term" value="P:DNA catabolic process"/>
    <property type="evidence" value="ECO:0007669"/>
    <property type="project" value="InterPro"/>
</dbReference>
<dbReference type="SUPFAM" id="SSF48537">
    <property type="entry name" value="Phospholipase C/P1 nuclease"/>
    <property type="match status" value="2"/>
</dbReference>
<comment type="caution">
    <text evidence="8">The sequence shown here is derived from an EMBL/GenBank/DDBJ whole genome shotgun (WGS) entry which is preliminary data.</text>
</comment>
<dbReference type="GO" id="GO:0004519">
    <property type="term" value="F:endonuclease activity"/>
    <property type="evidence" value="ECO:0007669"/>
    <property type="project" value="UniProtKB-KW"/>
</dbReference>
<reference evidence="8 9" key="1">
    <citation type="journal article" date="2013" name="MBio">
        <title>Genome sequencing of the plant pathogen Taphrina deformans, the causal agent of peach leaf curl.</title>
        <authorList>
            <person name="Cisse O.H."/>
            <person name="Almeida J.M.G.C.F."/>
            <person name="Fonseca A."/>
            <person name="Kumar A.A."/>
            <person name="Salojaervi J."/>
            <person name="Overmyer K."/>
            <person name="Hauser P.M."/>
            <person name="Pagni M."/>
        </authorList>
    </citation>
    <scope>NUCLEOTIDE SEQUENCE [LARGE SCALE GENOMIC DNA]</scope>
    <source>
        <strain evidence="9">PYCC 5710 / ATCC 11124 / CBS 356.35 / IMI 108563 / JCM 9778 / NBRC 8474</strain>
    </source>
</reference>
<dbReference type="STRING" id="1097556.R4XE60"/>
<keyword evidence="7" id="KW-0325">Glycoprotein</keyword>
<keyword evidence="2" id="KW-0540">Nuclease</keyword>
<evidence type="ECO:0000256" key="6">
    <source>
        <dbReference type="ARBA" id="ARBA00023157"/>
    </source>
</evidence>